<dbReference type="FunFam" id="2.60.40.10:FF:000095">
    <property type="entry name" value="immunoglobulin superfamily member 11 isoform X1"/>
    <property type="match status" value="1"/>
</dbReference>
<dbReference type="InterPro" id="IPR003599">
    <property type="entry name" value="Ig_sub"/>
</dbReference>
<feature type="chain" id="PRO_5019508820" description="Ig-like domain-containing protein" evidence="10">
    <location>
        <begin position="27"/>
        <end position="430"/>
    </location>
</feature>
<accession>A0A401PN24</accession>
<comment type="caution">
    <text evidence="12">The sequence shown here is derived from an EMBL/GenBank/DDBJ whole genome shotgun (WGS) entry which is preliminary data.</text>
</comment>
<proteinExistence type="predicted"/>
<keyword evidence="13" id="KW-1185">Reference proteome</keyword>
<reference evidence="12 13" key="1">
    <citation type="journal article" date="2018" name="Nat. Ecol. Evol.">
        <title>Shark genomes provide insights into elasmobranch evolution and the origin of vertebrates.</title>
        <authorList>
            <person name="Hara Y"/>
            <person name="Yamaguchi K"/>
            <person name="Onimaru K"/>
            <person name="Kadota M"/>
            <person name="Koyanagi M"/>
            <person name="Keeley SD"/>
            <person name="Tatsumi K"/>
            <person name="Tanaka K"/>
            <person name="Motone F"/>
            <person name="Kageyama Y"/>
            <person name="Nozu R"/>
            <person name="Adachi N"/>
            <person name="Nishimura O"/>
            <person name="Nakagawa R"/>
            <person name="Tanegashima C"/>
            <person name="Kiyatake I"/>
            <person name="Matsumoto R"/>
            <person name="Murakumo K"/>
            <person name="Nishida K"/>
            <person name="Terakita A"/>
            <person name="Kuratani S"/>
            <person name="Sato K"/>
            <person name="Hyodo S Kuraku.S."/>
        </authorList>
    </citation>
    <scope>NUCLEOTIDE SEQUENCE [LARGE SCALE GENOMIC DNA]</scope>
</reference>
<dbReference type="Pfam" id="PF07686">
    <property type="entry name" value="V-set"/>
    <property type="match status" value="1"/>
</dbReference>
<keyword evidence="5 9" id="KW-0472">Membrane</keyword>
<keyword evidence="4 9" id="KW-1133">Transmembrane helix</keyword>
<dbReference type="STRING" id="75743.A0A401PN24"/>
<dbReference type="EMBL" id="BFAA01001003">
    <property type="protein sequence ID" value="GCB74519.1"/>
    <property type="molecule type" value="Genomic_DNA"/>
</dbReference>
<comment type="subcellular location">
    <subcellularLocation>
        <location evidence="1">Membrane</location>
        <topology evidence="1">Single-pass type I membrane protein</topology>
    </subcellularLocation>
</comment>
<evidence type="ECO:0000256" key="2">
    <source>
        <dbReference type="ARBA" id="ARBA00022692"/>
    </source>
</evidence>
<dbReference type="GO" id="GO:0098742">
    <property type="term" value="P:cell-cell adhesion via plasma-membrane adhesion molecules"/>
    <property type="evidence" value="ECO:0007669"/>
    <property type="project" value="TreeGrafter"/>
</dbReference>
<keyword evidence="6" id="KW-1015">Disulfide bond</keyword>
<sequence length="430" mass="46809">MVLKRAEWNLWIVCLWIICFEGWVKSLGVTMSSRSVQVARGQTAELPCTFTTSAALNQLNIIWTVTPLSNANQPEQVILYQGGQVISGATQFNSRVGFVVTMPSTSASIFINNTQMSDTGTYQCLVNNLPDRGERNIGILGLSVLVPPTIPLCGLQGVVDTGNDVTLTCRSEEATPPPKYSWEKLDSFIKLPPMSVHDLSLGTLILRNISTAANGLYQCTVSNTIGSSTCVIDLQVIAPQLQNVGIIVGAVVTGILALLLCIFSIIVILFYWKSKNKYEEEEIPNEIREDDIPPSSSTKGFHPTSSSENVTLTSANTYNAHYWQNKTPIYESNPFSRYNGHTLHSITTTSSHPRNRPLYTNGSHHTTPKAMVVATSLSPSSQNPAKCNGSLSRKAPSQHTLSYAVSHSNLQRMGGIPVMIPAQNRAGSLV</sequence>
<dbReference type="PROSITE" id="PS50835">
    <property type="entry name" value="IG_LIKE"/>
    <property type="match status" value="2"/>
</dbReference>
<evidence type="ECO:0000256" key="8">
    <source>
        <dbReference type="SAM" id="MobiDB-lite"/>
    </source>
</evidence>
<feature type="region of interest" description="Disordered" evidence="8">
    <location>
        <begin position="285"/>
        <end position="308"/>
    </location>
</feature>
<feature type="domain" description="Ig-like" evidence="11">
    <location>
        <begin position="148"/>
        <end position="235"/>
    </location>
</feature>
<evidence type="ECO:0000256" key="4">
    <source>
        <dbReference type="ARBA" id="ARBA00022989"/>
    </source>
</evidence>
<dbReference type="PANTHER" id="PTHR44699:SF1">
    <property type="entry name" value="IMMUNOGLOBULIN SUPERFAMILY MEMBER 11"/>
    <property type="match status" value="1"/>
</dbReference>
<keyword evidence="2 9" id="KW-0812">Transmembrane</keyword>
<dbReference type="InterPro" id="IPR036179">
    <property type="entry name" value="Ig-like_dom_sf"/>
</dbReference>
<evidence type="ECO:0000313" key="12">
    <source>
        <dbReference type="EMBL" id="GCB74519.1"/>
    </source>
</evidence>
<protein>
    <recommendedName>
        <fullName evidence="11">Ig-like domain-containing protein</fullName>
    </recommendedName>
</protein>
<dbReference type="SUPFAM" id="SSF48726">
    <property type="entry name" value="Immunoglobulin"/>
    <property type="match status" value="2"/>
</dbReference>
<feature type="domain" description="Ig-like" evidence="11">
    <location>
        <begin position="25"/>
        <end position="128"/>
    </location>
</feature>
<dbReference type="GO" id="GO:0005911">
    <property type="term" value="C:cell-cell junction"/>
    <property type="evidence" value="ECO:0007669"/>
    <property type="project" value="TreeGrafter"/>
</dbReference>
<gene>
    <name evidence="12" type="ORF">scyTo_0003610</name>
</gene>
<dbReference type="GO" id="GO:0016020">
    <property type="term" value="C:membrane"/>
    <property type="evidence" value="ECO:0007669"/>
    <property type="project" value="UniProtKB-SubCell"/>
</dbReference>
<feature type="signal peptide" evidence="10">
    <location>
        <begin position="1"/>
        <end position="26"/>
    </location>
</feature>
<dbReference type="PANTHER" id="PTHR44699">
    <property type="entry name" value="IMMUNOGLOBULIN SUPERFAMILY MEMBER 11"/>
    <property type="match status" value="1"/>
</dbReference>
<dbReference type="SMART" id="SM00409">
    <property type="entry name" value="IG"/>
    <property type="match status" value="2"/>
</dbReference>
<evidence type="ECO:0000256" key="3">
    <source>
        <dbReference type="ARBA" id="ARBA00022729"/>
    </source>
</evidence>
<dbReference type="Gene3D" id="2.60.40.10">
    <property type="entry name" value="Immunoglobulins"/>
    <property type="match status" value="2"/>
</dbReference>
<keyword evidence="3 10" id="KW-0732">Signal</keyword>
<dbReference type="AlphaFoldDB" id="A0A401PN24"/>
<dbReference type="InterPro" id="IPR013106">
    <property type="entry name" value="Ig_V-set"/>
</dbReference>
<keyword evidence="7" id="KW-0393">Immunoglobulin domain</keyword>
<dbReference type="InterPro" id="IPR003598">
    <property type="entry name" value="Ig_sub2"/>
</dbReference>
<name>A0A401PN24_SCYTO</name>
<dbReference type="OMA" id="PEGMWIL"/>
<dbReference type="InterPro" id="IPR007110">
    <property type="entry name" value="Ig-like_dom"/>
</dbReference>
<feature type="compositionally biased region" description="Polar residues" evidence="8">
    <location>
        <begin position="295"/>
        <end position="308"/>
    </location>
</feature>
<evidence type="ECO:0000256" key="9">
    <source>
        <dbReference type="SAM" id="Phobius"/>
    </source>
</evidence>
<organism evidence="12 13">
    <name type="scientific">Scyliorhinus torazame</name>
    <name type="common">Cloudy catshark</name>
    <name type="synonym">Catulus torazame</name>
    <dbReference type="NCBI Taxonomy" id="75743"/>
    <lineage>
        <taxon>Eukaryota</taxon>
        <taxon>Metazoa</taxon>
        <taxon>Chordata</taxon>
        <taxon>Craniata</taxon>
        <taxon>Vertebrata</taxon>
        <taxon>Chondrichthyes</taxon>
        <taxon>Elasmobranchii</taxon>
        <taxon>Galeomorphii</taxon>
        <taxon>Galeoidea</taxon>
        <taxon>Carcharhiniformes</taxon>
        <taxon>Scyliorhinidae</taxon>
        <taxon>Scyliorhinus</taxon>
    </lineage>
</organism>
<evidence type="ECO:0000256" key="10">
    <source>
        <dbReference type="SAM" id="SignalP"/>
    </source>
</evidence>
<evidence type="ECO:0000256" key="5">
    <source>
        <dbReference type="ARBA" id="ARBA00023136"/>
    </source>
</evidence>
<dbReference type="SMART" id="SM00406">
    <property type="entry name" value="IGv"/>
    <property type="match status" value="1"/>
</dbReference>
<evidence type="ECO:0000256" key="1">
    <source>
        <dbReference type="ARBA" id="ARBA00004479"/>
    </source>
</evidence>
<feature type="transmembrane region" description="Helical" evidence="9">
    <location>
        <begin position="244"/>
        <end position="272"/>
    </location>
</feature>
<evidence type="ECO:0000256" key="6">
    <source>
        <dbReference type="ARBA" id="ARBA00023157"/>
    </source>
</evidence>
<dbReference type="InterPro" id="IPR013783">
    <property type="entry name" value="Ig-like_fold"/>
</dbReference>
<evidence type="ECO:0000313" key="13">
    <source>
        <dbReference type="Proteomes" id="UP000288216"/>
    </source>
</evidence>
<dbReference type="Pfam" id="PF13927">
    <property type="entry name" value="Ig_3"/>
    <property type="match status" value="1"/>
</dbReference>
<dbReference type="OrthoDB" id="9932831at2759"/>
<dbReference type="Proteomes" id="UP000288216">
    <property type="component" value="Unassembled WGS sequence"/>
</dbReference>
<evidence type="ECO:0000256" key="7">
    <source>
        <dbReference type="ARBA" id="ARBA00023319"/>
    </source>
</evidence>
<dbReference type="SMART" id="SM00408">
    <property type="entry name" value="IGc2"/>
    <property type="match status" value="2"/>
</dbReference>
<dbReference type="InterPro" id="IPR042758">
    <property type="entry name" value="IGSF11"/>
</dbReference>
<evidence type="ECO:0000259" key="11">
    <source>
        <dbReference type="PROSITE" id="PS50835"/>
    </source>
</evidence>